<gene>
    <name evidence="2" type="ORF">EJ08DRAFT_729960</name>
</gene>
<proteinExistence type="predicted"/>
<dbReference type="EMBL" id="MU007013">
    <property type="protein sequence ID" value="KAF2435470.1"/>
    <property type="molecule type" value="Genomic_DNA"/>
</dbReference>
<dbReference type="OrthoDB" id="1045822at2759"/>
<organism evidence="2 3">
    <name type="scientific">Tothia fuscella</name>
    <dbReference type="NCBI Taxonomy" id="1048955"/>
    <lineage>
        <taxon>Eukaryota</taxon>
        <taxon>Fungi</taxon>
        <taxon>Dikarya</taxon>
        <taxon>Ascomycota</taxon>
        <taxon>Pezizomycotina</taxon>
        <taxon>Dothideomycetes</taxon>
        <taxon>Pleosporomycetidae</taxon>
        <taxon>Venturiales</taxon>
        <taxon>Cylindrosympodiaceae</taxon>
        <taxon>Tothia</taxon>
    </lineage>
</organism>
<feature type="region of interest" description="Disordered" evidence="1">
    <location>
        <begin position="145"/>
        <end position="214"/>
    </location>
</feature>
<feature type="compositionally biased region" description="Low complexity" evidence="1">
    <location>
        <begin position="161"/>
        <end position="208"/>
    </location>
</feature>
<evidence type="ECO:0008006" key="4">
    <source>
        <dbReference type="Google" id="ProtNLM"/>
    </source>
</evidence>
<evidence type="ECO:0000256" key="1">
    <source>
        <dbReference type="SAM" id="MobiDB-lite"/>
    </source>
</evidence>
<dbReference type="AlphaFoldDB" id="A0A9P4U318"/>
<keyword evidence="3" id="KW-1185">Reference proteome</keyword>
<dbReference type="PANTHER" id="PTHR15907">
    <property type="entry name" value="DUF614 FAMILY PROTEIN-RELATED"/>
    <property type="match status" value="1"/>
</dbReference>
<sequence>MAEQMEQDWHHSGVDCCEPLTTGEFKSFNQIQNISFSNRIMTSLGLLSFFLPCIAYGRTQHRLHKDSQLKNWSMFNGDCCLYWATTCFTMQWIPLMLQRGDIREKYGLKGNSCTDCLCAGFCTPCALTQCDKEVEYRKGENARVIDVQPEKMGDGQAMQYPEQQDPGQQDPEQQDPEQQVPEQQVPEQQDPEQQVPEQQVPEQQVPEQQDPEQQ</sequence>
<dbReference type="NCBIfam" id="TIGR01571">
    <property type="entry name" value="A_thal_Cys_rich"/>
    <property type="match status" value="1"/>
</dbReference>
<dbReference type="Proteomes" id="UP000800235">
    <property type="component" value="Unassembled WGS sequence"/>
</dbReference>
<evidence type="ECO:0000313" key="3">
    <source>
        <dbReference type="Proteomes" id="UP000800235"/>
    </source>
</evidence>
<evidence type="ECO:0000313" key="2">
    <source>
        <dbReference type="EMBL" id="KAF2435470.1"/>
    </source>
</evidence>
<reference evidence="2" key="1">
    <citation type="journal article" date="2020" name="Stud. Mycol.">
        <title>101 Dothideomycetes genomes: a test case for predicting lifestyles and emergence of pathogens.</title>
        <authorList>
            <person name="Haridas S."/>
            <person name="Albert R."/>
            <person name="Binder M."/>
            <person name="Bloem J."/>
            <person name="Labutti K."/>
            <person name="Salamov A."/>
            <person name="Andreopoulos B."/>
            <person name="Baker S."/>
            <person name="Barry K."/>
            <person name="Bills G."/>
            <person name="Bluhm B."/>
            <person name="Cannon C."/>
            <person name="Castanera R."/>
            <person name="Culley D."/>
            <person name="Daum C."/>
            <person name="Ezra D."/>
            <person name="Gonzalez J."/>
            <person name="Henrissat B."/>
            <person name="Kuo A."/>
            <person name="Liang C."/>
            <person name="Lipzen A."/>
            <person name="Lutzoni F."/>
            <person name="Magnuson J."/>
            <person name="Mondo S."/>
            <person name="Nolan M."/>
            <person name="Ohm R."/>
            <person name="Pangilinan J."/>
            <person name="Park H.-J."/>
            <person name="Ramirez L."/>
            <person name="Alfaro M."/>
            <person name="Sun H."/>
            <person name="Tritt A."/>
            <person name="Yoshinaga Y."/>
            <person name="Zwiers L.-H."/>
            <person name="Turgeon B."/>
            <person name="Goodwin S."/>
            <person name="Spatafora J."/>
            <person name="Crous P."/>
            <person name="Grigoriev I."/>
        </authorList>
    </citation>
    <scope>NUCLEOTIDE SEQUENCE</scope>
    <source>
        <strain evidence="2">CBS 130266</strain>
    </source>
</reference>
<protein>
    <recommendedName>
        <fullName evidence="4">PLAC8 family protein</fullName>
    </recommendedName>
</protein>
<dbReference type="Pfam" id="PF04749">
    <property type="entry name" value="PLAC8"/>
    <property type="match status" value="1"/>
</dbReference>
<comment type="caution">
    <text evidence="2">The sequence shown here is derived from an EMBL/GenBank/DDBJ whole genome shotgun (WGS) entry which is preliminary data.</text>
</comment>
<accession>A0A9P4U318</accession>
<dbReference type="InterPro" id="IPR006461">
    <property type="entry name" value="PLAC_motif_containing"/>
</dbReference>
<name>A0A9P4U318_9PEZI</name>